<sequence>MNDKKVKFESNFSLDFGATDQKMAYGFIYEILEKNLLKIQLFYEVEIDIKYLGGNYTLEINRKQIYINNRVSYSKIEEIAIKISTALFPLLIKLKPNGEIDQILNQNEIVKRWTIERKTLLEYYQGEKAAKIISKIDVLFSDSKLLLQSLAQNWFFCLFFRPLYTSYSEKLKTQYIWKFPVFGTQFIEFDVVQTVEENYSEDDKININAAGVAIDERTIDEIISGYHFPLSTFSNSATNSIESKMNADYKLYKEDRSIYSVQAAFETKIDQNTQQKIHVEIYHLTENSSYRPISDLKSKAFFERFQSWQTVADEDIIDISKPKWQALSTSKTKTPNLSHEKIELFVDVGPNVKADPTFWDWIKSIFNKKN</sequence>
<organism evidence="1 2">
    <name type="scientific">Flavobacterium fluviale</name>
    <dbReference type="NCBI Taxonomy" id="2249356"/>
    <lineage>
        <taxon>Bacteria</taxon>
        <taxon>Pseudomonadati</taxon>
        <taxon>Bacteroidota</taxon>
        <taxon>Flavobacteriia</taxon>
        <taxon>Flavobacteriales</taxon>
        <taxon>Flavobacteriaceae</taxon>
        <taxon>Flavobacterium</taxon>
    </lineage>
</organism>
<name>A0A344LWN4_9FLAO</name>
<accession>A0A344LWN4</accession>
<dbReference type="EMBL" id="CP030261">
    <property type="protein sequence ID" value="AXB58326.1"/>
    <property type="molecule type" value="Genomic_DNA"/>
</dbReference>
<protein>
    <submittedName>
        <fullName evidence="1">Uncharacterized protein</fullName>
    </submittedName>
</protein>
<keyword evidence="2" id="KW-1185">Reference proteome</keyword>
<dbReference type="OrthoDB" id="1231534at2"/>
<dbReference type="RefSeq" id="WP_113679248.1">
    <property type="nucleotide sequence ID" value="NZ_CP030261.1"/>
</dbReference>
<gene>
    <name evidence="1" type="ORF">HYN86_17680</name>
</gene>
<evidence type="ECO:0000313" key="2">
    <source>
        <dbReference type="Proteomes" id="UP000251561"/>
    </source>
</evidence>
<evidence type="ECO:0000313" key="1">
    <source>
        <dbReference type="EMBL" id="AXB58326.1"/>
    </source>
</evidence>
<proteinExistence type="predicted"/>
<dbReference type="Proteomes" id="UP000251561">
    <property type="component" value="Chromosome"/>
</dbReference>
<dbReference type="AlphaFoldDB" id="A0A344LWN4"/>
<dbReference type="KEGG" id="ffl:HYN86_17680"/>
<reference evidence="1 2" key="1">
    <citation type="submission" date="2018-06" db="EMBL/GenBank/DDBJ databases">
        <title>Genome sequencing of Flavobacterium.</title>
        <authorList>
            <person name="Baek M.-G."/>
            <person name="Yi H."/>
        </authorList>
    </citation>
    <scope>NUCLEOTIDE SEQUENCE [LARGE SCALE GENOMIC DNA]</scope>
    <source>
        <strain evidence="1 2">HYN0086</strain>
    </source>
</reference>